<name>A0AA35UN11_LACSI</name>
<dbReference type="Gene3D" id="3.40.395.10">
    <property type="entry name" value="Adenoviral Proteinase, Chain A"/>
    <property type="match status" value="1"/>
</dbReference>
<gene>
    <name evidence="2" type="ORF">LSALG_LOCUS1211</name>
</gene>
<evidence type="ECO:0000313" key="2">
    <source>
        <dbReference type="EMBL" id="CAI9260374.1"/>
    </source>
</evidence>
<protein>
    <recommendedName>
        <fullName evidence="4">Ubiquitin-like protease family profile domain-containing protein</fullName>
    </recommendedName>
</protein>
<dbReference type="Proteomes" id="UP001177003">
    <property type="component" value="Chromosome 0"/>
</dbReference>
<feature type="compositionally biased region" description="Basic and acidic residues" evidence="1">
    <location>
        <begin position="215"/>
        <end position="225"/>
    </location>
</feature>
<evidence type="ECO:0000313" key="3">
    <source>
        <dbReference type="Proteomes" id="UP001177003"/>
    </source>
</evidence>
<reference evidence="2" key="1">
    <citation type="submission" date="2023-04" db="EMBL/GenBank/DDBJ databases">
        <authorList>
            <person name="Vijverberg K."/>
            <person name="Xiong W."/>
            <person name="Schranz E."/>
        </authorList>
    </citation>
    <scope>NUCLEOTIDE SEQUENCE</scope>
</reference>
<dbReference type="AlphaFoldDB" id="A0AA35UN11"/>
<evidence type="ECO:0000256" key="1">
    <source>
        <dbReference type="SAM" id="MobiDB-lite"/>
    </source>
</evidence>
<feature type="region of interest" description="Disordered" evidence="1">
    <location>
        <begin position="63"/>
        <end position="94"/>
    </location>
</feature>
<proteinExistence type="predicted"/>
<feature type="compositionally biased region" description="Basic and acidic residues" evidence="1">
    <location>
        <begin position="63"/>
        <end position="81"/>
    </location>
</feature>
<accession>A0AA35UN11</accession>
<evidence type="ECO:0008006" key="4">
    <source>
        <dbReference type="Google" id="ProtNLM"/>
    </source>
</evidence>
<dbReference type="EMBL" id="OX465086">
    <property type="protein sequence ID" value="CAI9260374.1"/>
    <property type="molecule type" value="Genomic_DNA"/>
</dbReference>
<organism evidence="2 3">
    <name type="scientific">Lactuca saligna</name>
    <name type="common">Willowleaf lettuce</name>
    <dbReference type="NCBI Taxonomy" id="75948"/>
    <lineage>
        <taxon>Eukaryota</taxon>
        <taxon>Viridiplantae</taxon>
        <taxon>Streptophyta</taxon>
        <taxon>Embryophyta</taxon>
        <taxon>Tracheophyta</taxon>
        <taxon>Spermatophyta</taxon>
        <taxon>Magnoliopsida</taxon>
        <taxon>eudicotyledons</taxon>
        <taxon>Gunneridae</taxon>
        <taxon>Pentapetalae</taxon>
        <taxon>asterids</taxon>
        <taxon>campanulids</taxon>
        <taxon>Asterales</taxon>
        <taxon>Asteraceae</taxon>
        <taxon>Cichorioideae</taxon>
        <taxon>Cichorieae</taxon>
        <taxon>Lactucinae</taxon>
        <taxon>Lactuca</taxon>
    </lineage>
</organism>
<keyword evidence="3" id="KW-1185">Reference proteome</keyword>
<dbReference type="SUPFAM" id="SSF54001">
    <property type="entry name" value="Cysteine proteinases"/>
    <property type="match status" value="1"/>
</dbReference>
<feature type="compositionally biased region" description="Acidic residues" evidence="1">
    <location>
        <begin position="204"/>
        <end position="214"/>
    </location>
</feature>
<dbReference type="InterPro" id="IPR038765">
    <property type="entry name" value="Papain-like_cys_pep_sf"/>
</dbReference>
<feature type="region of interest" description="Disordered" evidence="1">
    <location>
        <begin position="186"/>
        <end position="238"/>
    </location>
</feature>
<sequence length="558" mass="65402">MRIEEYEEKYEKIFNNVSTEKNDMEDIIFHCLSKFPEDNKTKEMIRKFRDIFSTTLFSSREKSETIKERTEVKSDRDEELNKTNISDSDDDKDEGMNTKLVAFLAVKPLQQKFPENEETQEEDQDMNVDDRINLGFENNIGEETIRHPHNPERQIEFEGINVDDKINLASGEGNIVEKVVGDNIGESSIVTPKHNPKETGDNSEGNDEDGELEGNEEHILDEKGKKGQNVNERGKRKVTNPDIFRSPFVNRVIDLSEKVSTEQEIMAQIMFRCVADKDPMEMLFETESGDIMDRVHFEGMRPNHKIHPFVIDCWAAVLNFEEENLRNKKSPPRVFFNTQIMTEKLLDSSIPFVERSRLFDEAVNNYLYDIKRKVDFNSINLVFFPIHNRGHFYCILFNLTNPEHIIIDNIRYTKKVEDVYGEIPKLVQMYFSKFLDNNRRDKVSLFKSMKPKKMKMAWQTKTKTNDDGIFLMRHMEKYMGEKEEKWDVELGEESVRTSKKIAKLRTFYVSKLANHQINKQRKLNVTEALEFSKLDKKTRCMLVKEGSEAGDNLEMKKV</sequence>